<sequence>MNIGEGLIFTRGLSNSQRQKLSARNRRGELIKLSSGVYYPKKQFYGLKPGEKSFVASVAIGAGRHTLVGKSAAAVLLFPYLDQWIKFVPEAHGRSNRSHSSLRFRSVPDVDVHTVEIYGHLIKVSSAAETVVDISRWYDVPSAVALGDKLVRDFKLDPGDLQKAIQNRRYCDNVESAEVAAQLIDGRSESVREAEVKVGLHTAGITGFMQQVDVFSAAGEWIGRADFLDPESSVALEYDGRGKLEGQFGVEPAKAAVDERERERKFTTEAVRVVRIDSKSFTSGDWLLSVERALEENRGRVLPKDQWKPHKF</sequence>
<dbReference type="EMBL" id="CP069534">
    <property type="protein sequence ID" value="QRP70301.1"/>
    <property type="molecule type" value="Genomic_DNA"/>
</dbReference>
<organism evidence="1 2">
    <name type="scientific">Corynebacterium glucuronolyticum</name>
    <dbReference type="NCBI Taxonomy" id="39791"/>
    <lineage>
        <taxon>Bacteria</taxon>
        <taxon>Bacillati</taxon>
        <taxon>Actinomycetota</taxon>
        <taxon>Actinomycetes</taxon>
        <taxon>Mycobacteriales</taxon>
        <taxon>Corynebacteriaceae</taxon>
        <taxon>Corynebacterium</taxon>
    </lineage>
</organism>
<evidence type="ECO:0000313" key="1">
    <source>
        <dbReference type="EMBL" id="QRP70301.1"/>
    </source>
</evidence>
<proteinExistence type="predicted"/>
<dbReference type="Proteomes" id="UP000617681">
    <property type="component" value="Chromosome"/>
</dbReference>
<evidence type="ECO:0008006" key="3">
    <source>
        <dbReference type="Google" id="ProtNLM"/>
    </source>
</evidence>
<name>A0AAX1L891_9CORY</name>
<accession>A0AAX1L891</accession>
<evidence type="ECO:0000313" key="2">
    <source>
        <dbReference type="Proteomes" id="UP000617681"/>
    </source>
</evidence>
<protein>
    <recommendedName>
        <fullName evidence="3">Transcriptional regulator, AbiEi antitoxin, Type IV TA system</fullName>
    </recommendedName>
</protein>
<dbReference type="AlphaFoldDB" id="A0AAX1L891"/>
<dbReference type="RefSeq" id="WP_005393577.1">
    <property type="nucleotide sequence ID" value="NZ_CP069534.1"/>
</dbReference>
<reference evidence="1" key="1">
    <citation type="submission" date="2021-02" db="EMBL/GenBank/DDBJ databases">
        <title>FDA dAtabase for Regulatory Grade micrObial Sequences (FDA-ARGOS): Supporting development and validation of Infectious Disease Dx tests.</title>
        <authorList>
            <person name="Sproer C."/>
            <person name="Gronow S."/>
            <person name="Severitt S."/>
            <person name="Schroder I."/>
            <person name="Tallon L."/>
            <person name="Sadzewicz L."/>
            <person name="Zhao X."/>
            <person name="Boylan J."/>
            <person name="Ott S."/>
            <person name="Bowen H."/>
            <person name="Vavikolanu K."/>
            <person name="Mehta A."/>
            <person name="Aluvathingal J."/>
            <person name="Nadendla S."/>
            <person name="Lowell S."/>
            <person name="Myers T."/>
            <person name="Yan Y."/>
            <person name="Sichtig H."/>
        </authorList>
    </citation>
    <scope>NUCLEOTIDE SEQUENCE</scope>
    <source>
        <strain evidence="1">FDAARGOS_1191</strain>
    </source>
</reference>
<gene>
    <name evidence="1" type="ORF">I6J21_11155</name>
</gene>